<sequence length="243" mass="25065">MSDDLHVLAAAYALDALTDAEERRLFEAHLEECASCAAEVHGFQETTARLGAAAARTPPPGLRERVLAEVREVSQSPRAAEGADVIPLRPRRPGRARLVVALAAACLVVVAVSVGVVLGTQRSDRPGSADRTVAAVLSAPDARTVSGSVASGGTVTVVASRSQGRAVLTSSGLRPPPAEKTYEMWLIGPGGIRAGGLVRPDAAGHIRTLVEGTLADANKVGITVEPAAGSRQPTTKPILLLKI</sequence>
<name>A0ABP8U3L8_9ACTN</name>
<dbReference type="EMBL" id="BAABHK010000001">
    <property type="protein sequence ID" value="GAA4621518.1"/>
    <property type="molecule type" value="Genomic_DNA"/>
</dbReference>
<evidence type="ECO:0000256" key="11">
    <source>
        <dbReference type="SAM" id="Phobius"/>
    </source>
</evidence>
<dbReference type="InterPro" id="IPR051474">
    <property type="entry name" value="Anti-sigma-K/W_factor"/>
</dbReference>
<keyword evidence="4 11" id="KW-0812">Transmembrane</keyword>
<dbReference type="PANTHER" id="PTHR37461:SF1">
    <property type="entry name" value="ANTI-SIGMA-K FACTOR RSKA"/>
    <property type="match status" value="1"/>
</dbReference>
<accession>A0ABP8U3L8</accession>
<evidence type="ECO:0000256" key="9">
    <source>
        <dbReference type="ARBA" id="ARBA00029829"/>
    </source>
</evidence>
<evidence type="ECO:0000256" key="6">
    <source>
        <dbReference type="ARBA" id="ARBA00023015"/>
    </source>
</evidence>
<evidence type="ECO:0000259" key="12">
    <source>
        <dbReference type="Pfam" id="PF10099"/>
    </source>
</evidence>
<organism evidence="13 14">
    <name type="scientific">Actinoallomurus vinaceus</name>
    <dbReference type="NCBI Taxonomy" id="1080074"/>
    <lineage>
        <taxon>Bacteria</taxon>
        <taxon>Bacillati</taxon>
        <taxon>Actinomycetota</taxon>
        <taxon>Actinomycetes</taxon>
        <taxon>Streptosporangiales</taxon>
        <taxon>Thermomonosporaceae</taxon>
        <taxon>Actinoallomurus</taxon>
    </lineage>
</organism>
<evidence type="ECO:0000256" key="1">
    <source>
        <dbReference type="ARBA" id="ARBA00004167"/>
    </source>
</evidence>
<keyword evidence="7 11" id="KW-0472">Membrane</keyword>
<proteinExistence type="predicted"/>
<dbReference type="Proteomes" id="UP001501442">
    <property type="component" value="Unassembled WGS sequence"/>
</dbReference>
<keyword evidence="3" id="KW-1003">Cell membrane</keyword>
<dbReference type="InterPro" id="IPR018764">
    <property type="entry name" value="RskA_C"/>
</dbReference>
<evidence type="ECO:0000256" key="7">
    <source>
        <dbReference type="ARBA" id="ARBA00023136"/>
    </source>
</evidence>
<reference evidence="14" key="1">
    <citation type="journal article" date="2019" name="Int. J. Syst. Evol. Microbiol.">
        <title>The Global Catalogue of Microorganisms (GCM) 10K type strain sequencing project: providing services to taxonomists for standard genome sequencing and annotation.</title>
        <authorList>
            <consortium name="The Broad Institute Genomics Platform"/>
            <consortium name="The Broad Institute Genome Sequencing Center for Infectious Disease"/>
            <person name="Wu L."/>
            <person name="Ma J."/>
        </authorList>
    </citation>
    <scope>NUCLEOTIDE SEQUENCE [LARGE SCALE GENOMIC DNA]</scope>
    <source>
        <strain evidence="14">JCM 17939</strain>
    </source>
</reference>
<keyword evidence="8" id="KW-0804">Transcription</keyword>
<evidence type="ECO:0000256" key="3">
    <source>
        <dbReference type="ARBA" id="ARBA00022475"/>
    </source>
</evidence>
<keyword evidence="5 11" id="KW-1133">Transmembrane helix</keyword>
<evidence type="ECO:0000256" key="2">
    <source>
        <dbReference type="ARBA" id="ARBA00004236"/>
    </source>
</evidence>
<gene>
    <name evidence="13" type="ORF">GCM10023196_010050</name>
</gene>
<protein>
    <recommendedName>
        <fullName evidence="10">Regulator of SigK</fullName>
    </recommendedName>
    <alternativeName>
        <fullName evidence="9">Sigma-K anti-sigma factor RskA</fullName>
    </alternativeName>
</protein>
<feature type="domain" description="Anti-sigma K factor RskA C-terminal" evidence="12">
    <location>
        <begin position="102"/>
        <end position="238"/>
    </location>
</feature>
<comment type="subcellular location">
    <subcellularLocation>
        <location evidence="2">Cell membrane</location>
    </subcellularLocation>
    <subcellularLocation>
        <location evidence="1">Membrane</location>
        <topology evidence="1">Single-pass membrane protein</topology>
    </subcellularLocation>
</comment>
<evidence type="ECO:0000313" key="14">
    <source>
        <dbReference type="Proteomes" id="UP001501442"/>
    </source>
</evidence>
<dbReference type="InterPro" id="IPR041916">
    <property type="entry name" value="Anti_sigma_zinc_sf"/>
</dbReference>
<dbReference type="Pfam" id="PF10099">
    <property type="entry name" value="RskA_C"/>
    <property type="match status" value="1"/>
</dbReference>
<evidence type="ECO:0000256" key="10">
    <source>
        <dbReference type="ARBA" id="ARBA00030803"/>
    </source>
</evidence>
<feature type="transmembrane region" description="Helical" evidence="11">
    <location>
        <begin position="98"/>
        <end position="118"/>
    </location>
</feature>
<dbReference type="Gene3D" id="1.10.10.1320">
    <property type="entry name" value="Anti-sigma factor, zinc-finger domain"/>
    <property type="match status" value="1"/>
</dbReference>
<evidence type="ECO:0000256" key="8">
    <source>
        <dbReference type="ARBA" id="ARBA00023163"/>
    </source>
</evidence>
<comment type="caution">
    <text evidence="13">The sequence shown here is derived from an EMBL/GenBank/DDBJ whole genome shotgun (WGS) entry which is preliminary data.</text>
</comment>
<keyword evidence="6" id="KW-0805">Transcription regulation</keyword>
<keyword evidence="14" id="KW-1185">Reference proteome</keyword>
<evidence type="ECO:0000256" key="4">
    <source>
        <dbReference type="ARBA" id="ARBA00022692"/>
    </source>
</evidence>
<dbReference type="PANTHER" id="PTHR37461">
    <property type="entry name" value="ANTI-SIGMA-K FACTOR RSKA"/>
    <property type="match status" value="1"/>
</dbReference>
<evidence type="ECO:0000313" key="13">
    <source>
        <dbReference type="EMBL" id="GAA4621518.1"/>
    </source>
</evidence>
<evidence type="ECO:0000256" key="5">
    <source>
        <dbReference type="ARBA" id="ARBA00022989"/>
    </source>
</evidence>
<dbReference type="RefSeq" id="WP_345429405.1">
    <property type="nucleotide sequence ID" value="NZ_BAABHK010000001.1"/>
</dbReference>